<feature type="compositionally biased region" description="Basic and acidic residues" evidence="1">
    <location>
        <begin position="53"/>
        <end position="68"/>
    </location>
</feature>
<feature type="region of interest" description="Disordered" evidence="1">
    <location>
        <begin position="211"/>
        <end position="233"/>
    </location>
</feature>
<feature type="compositionally biased region" description="Polar residues" evidence="1">
    <location>
        <begin position="69"/>
        <end position="81"/>
    </location>
</feature>
<accession>M7BMA0</accession>
<evidence type="ECO:0000313" key="3">
    <source>
        <dbReference type="Proteomes" id="UP000031443"/>
    </source>
</evidence>
<feature type="region of interest" description="Disordered" evidence="1">
    <location>
        <begin position="1"/>
        <end position="152"/>
    </location>
</feature>
<feature type="compositionally biased region" description="Basic residues" evidence="1">
    <location>
        <begin position="214"/>
        <end position="224"/>
    </location>
</feature>
<dbReference type="AlphaFoldDB" id="M7BMA0"/>
<name>M7BMA0_CHEMY</name>
<evidence type="ECO:0000256" key="1">
    <source>
        <dbReference type="SAM" id="MobiDB-lite"/>
    </source>
</evidence>
<gene>
    <name evidence="2" type="ORF">UY3_03745</name>
</gene>
<evidence type="ECO:0000313" key="2">
    <source>
        <dbReference type="EMBL" id="EMP39026.1"/>
    </source>
</evidence>
<dbReference type="EMBL" id="KB517806">
    <property type="protein sequence ID" value="EMP39026.1"/>
    <property type="molecule type" value="Genomic_DNA"/>
</dbReference>
<feature type="compositionally biased region" description="Polar residues" evidence="1">
    <location>
        <begin position="29"/>
        <end position="43"/>
    </location>
</feature>
<keyword evidence="3" id="KW-1185">Reference proteome</keyword>
<proteinExistence type="predicted"/>
<dbReference type="Proteomes" id="UP000031443">
    <property type="component" value="Unassembled WGS sequence"/>
</dbReference>
<feature type="compositionally biased region" description="Polar residues" evidence="1">
    <location>
        <begin position="1"/>
        <end position="10"/>
    </location>
</feature>
<organism evidence="2 3">
    <name type="scientific">Chelonia mydas</name>
    <name type="common">Green sea-turtle</name>
    <name type="synonym">Chelonia agassizi</name>
    <dbReference type="NCBI Taxonomy" id="8469"/>
    <lineage>
        <taxon>Eukaryota</taxon>
        <taxon>Metazoa</taxon>
        <taxon>Chordata</taxon>
        <taxon>Craniata</taxon>
        <taxon>Vertebrata</taxon>
        <taxon>Euteleostomi</taxon>
        <taxon>Archelosauria</taxon>
        <taxon>Testudinata</taxon>
        <taxon>Testudines</taxon>
        <taxon>Cryptodira</taxon>
        <taxon>Durocryptodira</taxon>
        <taxon>Americhelydia</taxon>
        <taxon>Chelonioidea</taxon>
        <taxon>Cheloniidae</taxon>
        <taxon>Chelonia</taxon>
    </lineage>
</organism>
<sequence>MLQYLQAISSEDSEEEGSAPQDLSDGGRSPSSLGSQFSGTNAEHLNVGAPAPTRHESAPRKDSARDSQHCQSSPHRSSTHGSGWHRLQSLVPHKKRRVERGRSPTPRLKQKEPATERPTSGHGSSAPLARVTATPAPARDQSSPSPQHFPISEGSEAAFHAGSFRSCQDLIAFTVPPSSLRVRARARGPTLGQRWCPQCRICLRHLIRNSTNHSARRHRPHQKTGHHEIPAPN</sequence>
<protein>
    <submittedName>
        <fullName evidence="2">Uncharacterized protein</fullName>
    </submittedName>
</protein>
<reference evidence="3" key="1">
    <citation type="journal article" date="2013" name="Nat. Genet.">
        <title>The draft genomes of soft-shell turtle and green sea turtle yield insights into the development and evolution of the turtle-specific body plan.</title>
        <authorList>
            <person name="Wang Z."/>
            <person name="Pascual-Anaya J."/>
            <person name="Zadissa A."/>
            <person name="Li W."/>
            <person name="Niimura Y."/>
            <person name="Huang Z."/>
            <person name="Li C."/>
            <person name="White S."/>
            <person name="Xiong Z."/>
            <person name="Fang D."/>
            <person name="Wang B."/>
            <person name="Ming Y."/>
            <person name="Chen Y."/>
            <person name="Zheng Y."/>
            <person name="Kuraku S."/>
            <person name="Pignatelli M."/>
            <person name="Herrero J."/>
            <person name="Beal K."/>
            <person name="Nozawa M."/>
            <person name="Li Q."/>
            <person name="Wang J."/>
            <person name="Zhang H."/>
            <person name="Yu L."/>
            <person name="Shigenobu S."/>
            <person name="Wang J."/>
            <person name="Liu J."/>
            <person name="Flicek P."/>
            <person name="Searle S."/>
            <person name="Wang J."/>
            <person name="Kuratani S."/>
            <person name="Yin Y."/>
            <person name="Aken B."/>
            <person name="Zhang G."/>
            <person name="Irie N."/>
        </authorList>
    </citation>
    <scope>NUCLEOTIDE SEQUENCE [LARGE SCALE GENOMIC DNA]</scope>
</reference>